<proteinExistence type="predicted"/>
<evidence type="ECO:0000256" key="1">
    <source>
        <dbReference type="SAM" id="MobiDB-lite"/>
    </source>
</evidence>
<sequence length="79" mass="8675">MATRQHPTGHGASILGAEDPDRADVGNRKNRSRIPVYRVFHTIDNGEPAVWAVHVGHRSTVYDTQPLQVLRTTADSTTA</sequence>
<comment type="caution">
    <text evidence="2">The sequence shown here is derived from an EMBL/GenBank/DDBJ whole genome shotgun (WGS) entry which is preliminary data.</text>
</comment>
<gene>
    <name evidence="2" type="ORF">GCM10015535_16840</name>
</gene>
<dbReference type="EMBL" id="BMTF01000004">
    <property type="protein sequence ID" value="GGV79684.1"/>
    <property type="molecule type" value="Genomic_DNA"/>
</dbReference>
<feature type="region of interest" description="Disordered" evidence="1">
    <location>
        <begin position="1"/>
        <end position="28"/>
    </location>
</feature>
<dbReference type="Proteomes" id="UP000660675">
    <property type="component" value="Unassembled WGS sequence"/>
</dbReference>
<keyword evidence="3" id="KW-1185">Reference proteome</keyword>
<protein>
    <submittedName>
        <fullName evidence="2">Uncharacterized protein</fullName>
    </submittedName>
</protein>
<accession>A0ABQ2VY40</accession>
<reference evidence="3" key="1">
    <citation type="journal article" date="2019" name="Int. J. Syst. Evol. Microbiol.">
        <title>The Global Catalogue of Microorganisms (GCM) 10K type strain sequencing project: providing services to taxonomists for standard genome sequencing and annotation.</title>
        <authorList>
            <consortium name="The Broad Institute Genomics Platform"/>
            <consortium name="The Broad Institute Genome Sequencing Center for Infectious Disease"/>
            <person name="Wu L."/>
            <person name="Ma J."/>
        </authorList>
    </citation>
    <scope>NUCLEOTIDE SEQUENCE [LARGE SCALE GENOMIC DNA]</scope>
    <source>
        <strain evidence="3">JCM 4376</strain>
    </source>
</reference>
<evidence type="ECO:0000313" key="2">
    <source>
        <dbReference type="EMBL" id="GGV79684.1"/>
    </source>
</evidence>
<organism evidence="2 3">
    <name type="scientific">Streptomyces gelaticus</name>
    <dbReference type="NCBI Taxonomy" id="285446"/>
    <lineage>
        <taxon>Bacteria</taxon>
        <taxon>Bacillati</taxon>
        <taxon>Actinomycetota</taxon>
        <taxon>Actinomycetes</taxon>
        <taxon>Kitasatosporales</taxon>
        <taxon>Streptomycetaceae</taxon>
        <taxon>Streptomyces</taxon>
    </lineage>
</organism>
<name>A0ABQ2VY40_9ACTN</name>
<evidence type="ECO:0000313" key="3">
    <source>
        <dbReference type="Proteomes" id="UP000660675"/>
    </source>
</evidence>